<comment type="subunit">
    <text evidence="11">Interacts with BRI3BP. Interacts with MGAT1 and IFITM3.</text>
</comment>
<protein>
    <recommendedName>
        <fullName evidence="9">Membrane protein BRI3</fullName>
    </recommendedName>
    <alternativeName>
        <fullName evidence="10">Brain protein I3</fullName>
    </alternativeName>
</protein>
<organism evidence="14 15">
    <name type="scientific">Ceutorhynchus assimilis</name>
    <name type="common">cabbage seed weevil</name>
    <dbReference type="NCBI Taxonomy" id="467358"/>
    <lineage>
        <taxon>Eukaryota</taxon>
        <taxon>Metazoa</taxon>
        <taxon>Ecdysozoa</taxon>
        <taxon>Arthropoda</taxon>
        <taxon>Hexapoda</taxon>
        <taxon>Insecta</taxon>
        <taxon>Pterygota</taxon>
        <taxon>Neoptera</taxon>
        <taxon>Endopterygota</taxon>
        <taxon>Coleoptera</taxon>
        <taxon>Polyphaga</taxon>
        <taxon>Cucujiformia</taxon>
        <taxon>Curculionidae</taxon>
        <taxon>Ceutorhynchinae</taxon>
        <taxon>Ceutorhynchus</taxon>
    </lineage>
</organism>
<name>A0A9N9MF75_9CUCU</name>
<evidence type="ECO:0000256" key="5">
    <source>
        <dbReference type="ARBA" id="ARBA00022692"/>
    </source>
</evidence>
<keyword evidence="8" id="KW-0458">Lysosome</keyword>
<evidence type="ECO:0000256" key="12">
    <source>
        <dbReference type="SAM" id="MobiDB-lite"/>
    </source>
</evidence>
<sequence length="119" mass="13274">MENKEFPPAYSDEPPIPLASGIQNVYASPSSPTFEPPYMSAPQQPQQQQPQPQVTRVTVVPGGENFIPGSCPVCRNTSWTGTYSCFAWFLCLFCFWNFGLCCCLCMRKKKCTQCGFALN</sequence>
<dbReference type="EMBL" id="OU892287">
    <property type="protein sequence ID" value="CAG9761929.1"/>
    <property type="molecule type" value="Genomic_DNA"/>
</dbReference>
<evidence type="ECO:0000256" key="2">
    <source>
        <dbReference type="ARBA" id="ARBA00004556"/>
    </source>
</evidence>
<dbReference type="PANTHER" id="PTHR13551">
    <property type="entry name" value="BRAIN PROTEIN I3"/>
    <property type="match status" value="1"/>
</dbReference>
<evidence type="ECO:0000256" key="7">
    <source>
        <dbReference type="ARBA" id="ARBA00023136"/>
    </source>
</evidence>
<dbReference type="Proteomes" id="UP001152799">
    <property type="component" value="Chromosome 11"/>
</dbReference>
<feature type="compositionally biased region" description="Low complexity" evidence="12">
    <location>
        <begin position="42"/>
        <end position="53"/>
    </location>
</feature>
<keyword evidence="15" id="KW-1185">Reference proteome</keyword>
<feature type="region of interest" description="Disordered" evidence="12">
    <location>
        <begin position="29"/>
        <end position="53"/>
    </location>
</feature>
<evidence type="ECO:0000313" key="15">
    <source>
        <dbReference type="Proteomes" id="UP001152799"/>
    </source>
</evidence>
<dbReference type="AlphaFoldDB" id="A0A9N9MF75"/>
<dbReference type="PANTHER" id="PTHR13551:SF1">
    <property type="entry name" value="MEMBRANE PROTEIN BRI3"/>
    <property type="match status" value="1"/>
</dbReference>
<evidence type="ECO:0000256" key="1">
    <source>
        <dbReference type="ARBA" id="ARBA00004155"/>
    </source>
</evidence>
<reference evidence="14" key="1">
    <citation type="submission" date="2022-01" db="EMBL/GenBank/DDBJ databases">
        <authorList>
            <person name="King R."/>
        </authorList>
    </citation>
    <scope>NUCLEOTIDE SEQUENCE</scope>
</reference>
<keyword evidence="4" id="KW-0963">Cytoplasm</keyword>
<proteinExistence type="inferred from homology"/>
<comment type="subcellular location">
    <subcellularLocation>
        <location evidence="2">Cytoplasm</location>
        <location evidence="2">Perinuclear region</location>
    </subcellularLocation>
    <subcellularLocation>
        <location evidence="1">Lysosome membrane</location>
        <topology evidence="1">Multi-pass membrane protein</topology>
    </subcellularLocation>
</comment>
<evidence type="ECO:0000256" key="11">
    <source>
        <dbReference type="ARBA" id="ARBA00046593"/>
    </source>
</evidence>
<dbReference type="Pfam" id="PF10164">
    <property type="entry name" value="BRI3"/>
    <property type="match status" value="1"/>
</dbReference>
<evidence type="ECO:0000256" key="9">
    <source>
        <dbReference type="ARBA" id="ARBA00035284"/>
    </source>
</evidence>
<evidence type="ECO:0000256" key="10">
    <source>
        <dbReference type="ARBA" id="ARBA00035449"/>
    </source>
</evidence>
<evidence type="ECO:0000256" key="4">
    <source>
        <dbReference type="ARBA" id="ARBA00022490"/>
    </source>
</evidence>
<keyword evidence="6 13" id="KW-1133">Transmembrane helix</keyword>
<dbReference type="GO" id="GO:0005765">
    <property type="term" value="C:lysosomal membrane"/>
    <property type="evidence" value="ECO:0007669"/>
    <property type="project" value="UniProtKB-SubCell"/>
</dbReference>
<evidence type="ECO:0000256" key="8">
    <source>
        <dbReference type="ARBA" id="ARBA00023228"/>
    </source>
</evidence>
<feature type="transmembrane region" description="Helical" evidence="13">
    <location>
        <begin position="86"/>
        <end position="106"/>
    </location>
</feature>
<comment type="similarity">
    <text evidence="3">Belongs to the BRI3 family.</text>
</comment>
<accession>A0A9N9MF75</accession>
<dbReference type="InterPro" id="IPR019317">
    <property type="entry name" value="BRI3"/>
</dbReference>
<dbReference type="GO" id="GO:0048471">
    <property type="term" value="C:perinuclear region of cytoplasm"/>
    <property type="evidence" value="ECO:0007669"/>
    <property type="project" value="UniProtKB-SubCell"/>
</dbReference>
<keyword evidence="7 13" id="KW-0472">Membrane</keyword>
<evidence type="ECO:0000256" key="13">
    <source>
        <dbReference type="SAM" id="Phobius"/>
    </source>
</evidence>
<gene>
    <name evidence="14" type="ORF">CEUTPL_LOCUS2619</name>
</gene>
<evidence type="ECO:0000313" key="14">
    <source>
        <dbReference type="EMBL" id="CAG9761929.1"/>
    </source>
</evidence>
<evidence type="ECO:0000256" key="6">
    <source>
        <dbReference type="ARBA" id="ARBA00022989"/>
    </source>
</evidence>
<evidence type="ECO:0000256" key="3">
    <source>
        <dbReference type="ARBA" id="ARBA00008090"/>
    </source>
</evidence>
<keyword evidence="5 13" id="KW-0812">Transmembrane</keyword>